<evidence type="ECO:0000256" key="8">
    <source>
        <dbReference type="SAM" id="MobiDB-lite"/>
    </source>
</evidence>
<feature type="transmembrane region" description="Helical" evidence="9">
    <location>
        <begin position="12"/>
        <end position="32"/>
    </location>
</feature>
<evidence type="ECO:0000256" key="1">
    <source>
        <dbReference type="ARBA" id="ARBA00004651"/>
    </source>
</evidence>
<feature type="transmembrane region" description="Helical" evidence="9">
    <location>
        <begin position="284"/>
        <end position="303"/>
    </location>
</feature>
<feature type="transmembrane region" description="Helical" evidence="9">
    <location>
        <begin position="155"/>
        <end position="177"/>
    </location>
</feature>
<feature type="transmembrane region" description="Helical" evidence="9">
    <location>
        <begin position="44"/>
        <end position="60"/>
    </location>
</feature>
<evidence type="ECO:0000256" key="7">
    <source>
        <dbReference type="ARBA" id="ARBA00023136"/>
    </source>
</evidence>
<dbReference type="Pfam" id="PF02653">
    <property type="entry name" value="BPD_transp_2"/>
    <property type="match status" value="1"/>
</dbReference>
<evidence type="ECO:0000256" key="2">
    <source>
        <dbReference type="ARBA" id="ARBA00022448"/>
    </source>
</evidence>
<feature type="region of interest" description="Disordered" evidence="8">
    <location>
        <begin position="312"/>
        <end position="332"/>
    </location>
</feature>
<keyword evidence="7 9" id="KW-0472">Membrane</keyword>
<sequence>MMRLLVLASQYRVLIILGLTLVVSALVVPGYLAPSTLGLGLDRAATIGLIAIGLTVLLIAGQIDLSGGAVFALAGIVSVILQREIGILPAAVVGILVGAVAGAINGALVVGLKVNSLVLTLATMLIFRSLAHWITNSQPVTGTDIMLSLALAKTYLEIFTIRSALFIVLIVLLHVWLTRTIPGRNLFAVGSNPAAAKESGIASDRIVFLGFVFAGTLAGVAGVLQSLVTNTGSPVFGSELTVAVIAAVVVGGTRLEGGRGSALGTLGGVLTIGSLTIAMEFQSIPAYVQQVVSGLILILLVVLDRAVTTKGRAPGTRPALVRDNPITQGENV</sequence>
<feature type="transmembrane region" description="Helical" evidence="9">
    <location>
        <begin position="206"/>
        <end position="228"/>
    </location>
</feature>
<dbReference type="EMBL" id="CCNB01000012">
    <property type="protein sequence ID" value="CDX36323.1"/>
    <property type="molecule type" value="Genomic_DNA"/>
</dbReference>
<evidence type="ECO:0000256" key="3">
    <source>
        <dbReference type="ARBA" id="ARBA00022475"/>
    </source>
</evidence>
<dbReference type="GO" id="GO:0005886">
    <property type="term" value="C:plasma membrane"/>
    <property type="evidence" value="ECO:0007669"/>
    <property type="project" value="UniProtKB-SubCell"/>
</dbReference>
<feature type="transmembrane region" description="Helical" evidence="9">
    <location>
        <begin position="87"/>
        <end position="110"/>
    </location>
</feature>
<feature type="transmembrane region" description="Helical" evidence="9">
    <location>
        <begin position="65"/>
        <end position="81"/>
    </location>
</feature>
<dbReference type="CDD" id="cd06579">
    <property type="entry name" value="TM_PBP1_transp_AraH_like"/>
    <property type="match status" value="1"/>
</dbReference>
<dbReference type="AlphaFoldDB" id="A0A090F3P3"/>
<reference evidence="10 11" key="1">
    <citation type="submission" date="2014-08" db="EMBL/GenBank/DDBJ databases">
        <authorList>
            <person name="Moulin Lionel"/>
        </authorList>
    </citation>
    <scope>NUCLEOTIDE SEQUENCE [LARGE SCALE GENOMIC DNA]</scope>
</reference>
<keyword evidence="6 9" id="KW-1133">Transmembrane helix</keyword>
<feature type="transmembrane region" description="Helical" evidence="9">
    <location>
        <begin position="260"/>
        <end position="278"/>
    </location>
</feature>
<feature type="transmembrane region" description="Helical" evidence="9">
    <location>
        <begin position="234"/>
        <end position="253"/>
    </location>
</feature>
<comment type="subcellular location">
    <subcellularLocation>
        <location evidence="1">Cell membrane</location>
        <topology evidence="1">Multi-pass membrane protein</topology>
    </subcellularLocation>
</comment>
<keyword evidence="3" id="KW-1003">Cell membrane</keyword>
<proteinExistence type="predicted"/>
<dbReference type="Proteomes" id="UP000046373">
    <property type="component" value="Unassembled WGS sequence"/>
</dbReference>
<keyword evidence="4" id="KW-0997">Cell inner membrane</keyword>
<keyword evidence="5 9" id="KW-0812">Transmembrane</keyword>
<evidence type="ECO:0000256" key="6">
    <source>
        <dbReference type="ARBA" id="ARBA00022989"/>
    </source>
</evidence>
<evidence type="ECO:0000313" key="10">
    <source>
        <dbReference type="EMBL" id="CDX36323.1"/>
    </source>
</evidence>
<name>A0A090F3P3_MESPL</name>
<organism evidence="10 11">
    <name type="scientific">Mesorhizobium plurifarium</name>
    <dbReference type="NCBI Taxonomy" id="69974"/>
    <lineage>
        <taxon>Bacteria</taxon>
        <taxon>Pseudomonadati</taxon>
        <taxon>Pseudomonadota</taxon>
        <taxon>Alphaproteobacteria</taxon>
        <taxon>Hyphomicrobiales</taxon>
        <taxon>Phyllobacteriaceae</taxon>
        <taxon>Mesorhizobium</taxon>
    </lineage>
</organism>
<dbReference type="PANTHER" id="PTHR32196">
    <property type="entry name" value="ABC TRANSPORTER PERMEASE PROTEIN YPHD-RELATED-RELATED"/>
    <property type="match status" value="1"/>
</dbReference>
<dbReference type="InterPro" id="IPR001851">
    <property type="entry name" value="ABC_transp_permease"/>
</dbReference>
<evidence type="ECO:0000256" key="4">
    <source>
        <dbReference type="ARBA" id="ARBA00022519"/>
    </source>
</evidence>
<gene>
    <name evidence="10" type="ORF">MPLDJ20_20511</name>
</gene>
<feature type="transmembrane region" description="Helical" evidence="9">
    <location>
        <begin position="117"/>
        <end position="135"/>
    </location>
</feature>
<accession>A0A090F3P3</accession>
<evidence type="ECO:0000256" key="9">
    <source>
        <dbReference type="SAM" id="Phobius"/>
    </source>
</evidence>
<evidence type="ECO:0000256" key="5">
    <source>
        <dbReference type="ARBA" id="ARBA00022692"/>
    </source>
</evidence>
<dbReference type="PANTHER" id="PTHR32196:SF21">
    <property type="entry name" value="ABC TRANSPORTER PERMEASE PROTEIN YPHD-RELATED"/>
    <property type="match status" value="1"/>
</dbReference>
<dbReference type="GO" id="GO:0022857">
    <property type="term" value="F:transmembrane transporter activity"/>
    <property type="evidence" value="ECO:0007669"/>
    <property type="project" value="InterPro"/>
</dbReference>
<protein>
    <submittedName>
        <fullName evidence="10">Inner-membrane translocator</fullName>
    </submittedName>
</protein>
<evidence type="ECO:0000313" key="11">
    <source>
        <dbReference type="Proteomes" id="UP000046373"/>
    </source>
</evidence>
<keyword evidence="2" id="KW-0813">Transport</keyword>